<sequence length="243" mass="26176">MSAMATALFGSPLALQIYLIAHARKSDIQISNFGSPVASLSSNVERSSSEQESAKPNESAAVTPNTETLGPREAGTVVMPSTARKSMSVSYEAVGRGLYRRKITALEEAPEIQQATKVSDQEISAAADKSKSTPNLFVARKLQEIRQEPKRYALSAATATAISQSRNDRFRGIPECFGCPPASNGSNKITQLRAGQACNGRNMGLLGEERKNSAALVPLFTESSTCDCARKYDGEIRRSRQQT</sequence>
<feature type="compositionally biased region" description="Polar residues" evidence="1">
    <location>
        <begin position="56"/>
        <end position="68"/>
    </location>
</feature>
<comment type="caution">
    <text evidence="2">The sequence shown here is derived from an EMBL/GenBank/DDBJ whole genome shotgun (WGS) entry which is preliminary data.</text>
</comment>
<reference evidence="2 3" key="1">
    <citation type="submission" date="2015-07" db="EMBL/GenBank/DDBJ databases">
        <title>Comparative genomics of the Sigatoka disease complex on banana suggests a link between parallel evolutionary changes in Pseudocercospora fijiensis and Pseudocercospora eumusae and increased virulence on the banana host.</title>
        <authorList>
            <person name="Chang T.-C."/>
            <person name="Salvucci A."/>
            <person name="Crous P.W."/>
            <person name="Stergiopoulos I."/>
        </authorList>
    </citation>
    <scope>NUCLEOTIDE SEQUENCE [LARGE SCALE GENOMIC DNA]</scope>
    <source>
        <strain evidence="2 3">CBS 114824</strain>
    </source>
</reference>
<dbReference type="AlphaFoldDB" id="A0A139HEY6"/>
<proteinExistence type="predicted"/>
<dbReference type="Proteomes" id="UP000070133">
    <property type="component" value="Unassembled WGS sequence"/>
</dbReference>
<name>A0A139HEY6_9PEZI</name>
<organism evidence="2 3">
    <name type="scientific">Pseudocercospora eumusae</name>
    <dbReference type="NCBI Taxonomy" id="321146"/>
    <lineage>
        <taxon>Eukaryota</taxon>
        <taxon>Fungi</taxon>
        <taxon>Dikarya</taxon>
        <taxon>Ascomycota</taxon>
        <taxon>Pezizomycotina</taxon>
        <taxon>Dothideomycetes</taxon>
        <taxon>Dothideomycetidae</taxon>
        <taxon>Mycosphaerellales</taxon>
        <taxon>Mycosphaerellaceae</taxon>
        <taxon>Pseudocercospora</taxon>
    </lineage>
</organism>
<keyword evidence="3" id="KW-1185">Reference proteome</keyword>
<dbReference type="OrthoDB" id="3650187at2759"/>
<accession>A0A139HEY6</accession>
<evidence type="ECO:0000313" key="2">
    <source>
        <dbReference type="EMBL" id="KXT01034.1"/>
    </source>
</evidence>
<protein>
    <submittedName>
        <fullName evidence="2">Uncharacterized protein</fullName>
    </submittedName>
</protein>
<evidence type="ECO:0000313" key="3">
    <source>
        <dbReference type="Proteomes" id="UP000070133"/>
    </source>
</evidence>
<evidence type="ECO:0000256" key="1">
    <source>
        <dbReference type="SAM" id="MobiDB-lite"/>
    </source>
</evidence>
<dbReference type="EMBL" id="LFZN01000063">
    <property type="protein sequence ID" value="KXT01034.1"/>
    <property type="molecule type" value="Genomic_DNA"/>
</dbReference>
<feature type="region of interest" description="Disordered" evidence="1">
    <location>
        <begin position="39"/>
        <end position="75"/>
    </location>
</feature>
<gene>
    <name evidence="2" type="ORF">AC578_4434</name>
</gene>